<evidence type="ECO:0000313" key="1">
    <source>
        <dbReference type="EMBL" id="ROP34843.1"/>
    </source>
</evidence>
<gene>
    <name evidence="1" type="ORF">EDD40_0047</name>
</gene>
<name>A0A3N1GX15_9PSEU</name>
<organism evidence="1 2">
    <name type="scientific">Saccharothrix texasensis</name>
    <dbReference type="NCBI Taxonomy" id="103734"/>
    <lineage>
        <taxon>Bacteria</taxon>
        <taxon>Bacillati</taxon>
        <taxon>Actinomycetota</taxon>
        <taxon>Actinomycetes</taxon>
        <taxon>Pseudonocardiales</taxon>
        <taxon>Pseudonocardiaceae</taxon>
        <taxon>Saccharothrix</taxon>
    </lineage>
</organism>
<dbReference type="AlphaFoldDB" id="A0A3N1GX15"/>
<sequence length="1167" mass="121582">MTVTLDDLEAAVDALVTGSTFAMAPDALGSEGIRALVADSFPLTAGQWVLTAVDGPRRQGDAVVLTGTSTTLLGVGTPRLTLSFDLADGGLPALLVVLAPADWNPGVSFPSWRDTAPALVGLVLANPRLEWSSVERSGISTGLNLVADEVLKQGTLAALATFPDLHLPDPHGAISGGAAPTTRITTDPSPALSVGGLALPLAFAAVATAEPDSYLEFDSTIAIGHGVPDIPVSMRADELNTYLILDADLTGLTRYALAAFADFLHGAQVADTVKDVLKVPDVIVLRHLSAVIGLTPARLASVAVEVGTGQALDIVPGKVSVPDVSLRFGVEDPTGAKDITARLTGTFRFLDAYDVDISAYYSKSSVEFTGALDPSTPVPLTRIVQTYLPDATWLPDLTLDRLELSAELRAKRYSFGLAVAGDWTIPIGAAALHLTGGSLDLAYQPDTGFDGTLAGTAALTGRGGQAAGSFAGSVAVRKAGFELEGTLSDLSLTALADAFADASVITGSGIAEITVRQAAVVVRKSTDAGATSYEFAAGATIDAEQFGQVRLLFAARKTGTAPQPPETGDGQAGFLAGVVVTPEWNPKSIWCPLGEVFDYVTVRNASLLLSTDRWTQPLPGADGLPYPVEKGVTFAGSLSLTDKALSVLSNVLPPGTELDLAAHIDPANLPQSDIRGTLTDIATVASVQFTKLVVDLAPTKFTLEADLTFTVQGEALHLAGRGMILLQALTMELSVTVEHWVHPLGIQGLTIDEFGLDLAVEDTGLTIGLLGKFLIGTGDDAFTLVLGGELTDFTEPSAFVFALDPKPGHELTLARVVGQFTGTDLDAVPLLEDIAIDRLDCYVVADPNGWTAPDNHLYPKGFGLDAQVRFLGWTIKVKAVVGARGIVAAGSIDPAVTFGDLLQLTDATGTTGPHVDIDTTVLGQTGKTYFDASGRISLLGLTETFSGHADSSGFTFTFTTDLAGLFRTEISATLSTGTGFTGSFAGAYCFDLTLQGDVTVDGITIIPAGVHVEGPDATLEATCAVGPRGASLAAELHLTWAGVPLDADMGLAVDARVLADLPRAIATWISGHAEQFFKAVLDDVEAWLTLLVKGVLWVGQTAVDVVEALFVHFAQSVVDIADALLELGRFDLDTMAEALVEVCGITWERALELLEKKCAITRAANAL</sequence>
<dbReference type="RefSeq" id="WP_123741094.1">
    <property type="nucleotide sequence ID" value="NZ_RJKM01000001.1"/>
</dbReference>
<proteinExistence type="predicted"/>
<comment type="caution">
    <text evidence="1">The sequence shown here is derived from an EMBL/GenBank/DDBJ whole genome shotgun (WGS) entry which is preliminary data.</text>
</comment>
<evidence type="ECO:0000313" key="2">
    <source>
        <dbReference type="Proteomes" id="UP000268727"/>
    </source>
</evidence>
<dbReference type="OrthoDB" id="9429346at2"/>
<reference evidence="1 2" key="1">
    <citation type="submission" date="2018-11" db="EMBL/GenBank/DDBJ databases">
        <title>Sequencing the genomes of 1000 actinobacteria strains.</title>
        <authorList>
            <person name="Klenk H.-P."/>
        </authorList>
    </citation>
    <scope>NUCLEOTIDE SEQUENCE [LARGE SCALE GENOMIC DNA]</scope>
    <source>
        <strain evidence="1 2">DSM 44231</strain>
    </source>
</reference>
<dbReference type="Proteomes" id="UP000268727">
    <property type="component" value="Unassembled WGS sequence"/>
</dbReference>
<accession>A0A3N1GX15</accession>
<dbReference type="EMBL" id="RJKM01000001">
    <property type="protein sequence ID" value="ROP34843.1"/>
    <property type="molecule type" value="Genomic_DNA"/>
</dbReference>
<keyword evidence="2" id="KW-1185">Reference proteome</keyword>
<protein>
    <submittedName>
        <fullName evidence="1">Uncharacterized protein</fullName>
    </submittedName>
</protein>